<keyword evidence="4 5" id="KW-0472">Membrane</keyword>
<evidence type="ECO:0000256" key="4">
    <source>
        <dbReference type="ARBA" id="ARBA00023136"/>
    </source>
</evidence>
<dbReference type="Pfam" id="PF02656">
    <property type="entry name" value="DUF202"/>
    <property type="match status" value="1"/>
</dbReference>
<gene>
    <name evidence="7" type="ORF">LX70_01921</name>
</gene>
<sequence>MIDRFQEHAANERTFLSWVRTAVAVAGFGLLIEKLPSGPGGGATGTALIGLSAALVLMSTLRFLIIRREIRKARQDSRAFGFIEVLFASMLALLLATLFVYLFGLSQGAGGA</sequence>
<dbReference type="EMBL" id="PVEP01000003">
    <property type="protein sequence ID" value="PQV57063.1"/>
    <property type="molecule type" value="Genomic_DNA"/>
</dbReference>
<accession>A0A2S8S8F9</accession>
<dbReference type="Proteomes" id="UP000238338">
    <property type="component" value="Unassembled WGS sequence"/>
</dbReference>
<dbReference type="InterPro" id="IPR003807">
    <property type="entry name" value="DUF202"/>
</dbReference>
<proteinExistence type="predicted"/>
<comment type="subcellular location">
    <subcellularLocation>
        <location evidence="1">Endomembrane system</location>
        <topology evidence="1">Multi-pass membrane protein</topology>
    </subcellularLocation>
</comment>
<keyword evidence="2 5" id="KW-0812">Transmembrane</keyword>
<feature type="transmembrane region" description="Helical" evidence="5">
    <location>
        <begin position="44"/>
        <end position="65"/>
    </location>
</feature>
<evidence type="ECO:0000313" key="7">
    <source>
        <dbReference type="EMBL" id="PQV57063.1"/>
    </source>
</evidence>
<evidence type="ECO:0000256" key="1">
    <source>
        <dbReference type="ARBA" id="ARBA00004127"/>
    </source>
</evidence>
<evidence type="ECO:0000259" key="6">
    <source>
        <dbReference type="Pfam" id="PF02656"/>
    </source>
</evidence>
<dbReference type="GO" id="GO:0012505">
    <property type="term" value="C:endomembrane system"/>
    <property type="evidence" value="ECO:0007669"/>
    <property type="project" value="UniProtKB-SubCell"/>
</dbReference>
<feature type="domain" description="DUF202" evidence="6">
    <location>
        <begin position="7"/>
        <end position="66"/>
    </location>
</feature>
<name>A0A2S8S8F9_9RHOB</name>
<feature type="transmembrane region" description="Helical" evidence="5">
    <location>
        <begin position="15"/>
        <end position="32"/>
    </location>
</feature>
<protein>
    <submittedName>
        <fullName evidence="7">Putative membrane protein</fullName>
    </submittedName>
</protein>
<reference evidence="7 8" key="1">
    <citation type="submission" date="2018-02" db="EMBL/GenBank/DDBJ databases">
        <title>Genomic Encyclopedia of Archaeal and Bacterial Type Strains, Phase II (KMG-II): from individual species to whole genera.</title>
        <authorList>
            <person name="Goeker M."/>
        </authorList>
    </citation>
    <scope>NUCLEOTIDE SEQUENCE [LARGE SCALE GENOMIC DNA]</scope>
    <source>
        <strain evidence="7 8">DSM 18921</strain>
    </source>
</reference>
<evidence type="ECO:0000256" key="2">
    <source>
        <dbReference type="ARBA" id="ARBA00022692"/>
    </source>
</evidence>
<keyword evidence="8" id="KW-1185">Reference proteome</keyword>
<keyword evidence="3 5" id="KW-1133">Transmembrane helix</keyword>
<comment type="caution">
    <text evidence="7">The sequence shown here is derived from an EMBL/GenBank/DDBJ whole genome shotgun (WGS) entry which is preliminary data.</text>
</comment>
<feature type="transmembrane region" description="Helical" evidence="5">
    <location>
        <begin position="85"/>
        <end position="104"/>
    </location>
</feature>
<evidence type="ECO:0000256" key="5">
    <source>
        <dbReference type="SAM" id="Phobius"/>
    </source>
</evidence>
<organism evidence="7 8">
    <name type="scientific">Albidovulum denitrificans</name>
    <dbReference type="NCBI Taxonomy" id="404881"/>
    <lineage>
        <taxon>Bacteria</taxon>
        <taxon>Pseudomonadati</taxon>
        <taxon>Pseudomonadota</taxon>
        <taxon>Alphaproteobacteria</taxon>
        <taxon>Rhodobacterales</taxon>
        <taxon>Paracoccaceae</taxon>
        <taxon>Albidovulum</taxon>
    </lineage>
</organism>
<dbReference type="AlphaFoldDB" id="A0A2S8S8F9"/>
<evidence type="ECO:0000313" key="8">
    <source>
        <dbReference type="Proteomes" id="UP000238338"/>
    </source>
</evidence>
<evidence type="ECO:0000256" key="3">
    <source>
        <dbReference type="ARBA" id="ARBA00022989"/>
    </source>
</evidence>